<dbReference type="InterPro" id="IPR009010">
    <property type="entry name" value="Asp_de-COase-like_dom_sf"/>
</dbReference>
<dbReference type="Gene3D" id="3.10.20.740">
    <property type="match status" value="1"/>
</dbReference>
<keyword evidence="8 12" id="KW-0408">Iron</keyword>
<dbReference type="PROSITE" id="PS51085">
    <property type="entry name" value="2FE2S_FER_2"/>
    <property type="match status" value="1"/>
</dbReference>
<dbReference type="SUPFAM" id="SSF54292">
    <property type="entry name" value="2Fe-2S ferredoxin-like"/>
    <property type="match status" value="1"/>
</dbReference>
<dbReference type="PROSITE" id="PS00641">
    <property type="entry name" value="COMPLEX1_75K_1"/>
    <property type="match status" value="1"/>
</dbReference>
<dbReference type="Gene3D" id="3.40.50.740">
    <property type="match status" value="2"/>
</dbReference>
<feature type="domain" description="4Fe-4S Mo/W bis-MGD-type" evidence="14">
    <location>
        <begin position="242"/>
        <end position="298"/>
    </location>
</feature>
<proteinExistence type="inferred from homology"/>
<evidence type="ECO:0000256" key="10">
    <source>
        <dbReference type="ARBA" id="ARBA00023027"/>
    </source>
</evidence>
<evidence type="ECO:0000256" key="7">
    <source>
        <dbReference type="ARBA" id="ARBA00022967"/>
    </source>
</evidence>
<dbReference type="InterPro" id="IPR019574">
    <property type="entry name" value="NADH_UbQ_OxRdtase_Gsu_4Fe4S-bd"/>
</dbReference>
<dbReference type="Pfam" id="PF04879">
    <property type="entry name" value="Molybdop_Fe4S4"/>
    <property type="match status" value="1"/>
</dbReference>
<dbReference type="InterPro" id="IPR006963">
    <property type="entry name" value="Mopterin_OxRdtase_4Fe-4S_dom"/>
</dbReference>
<dbReference type="OrthoDB" id="9810782at2"/>
<keyword evidence="5 12" id="KW-0874">Quinone</keyword>
<dbReference type="AlphaFoldDB" id="A0A255EBP6"/>
<evidence type="ECO:0000256" key="1">
    <source>
        <dbReference type="ARBA" id="ARBA00001966"/>
    </source>
</evidence>
<evidence type="ECO:0000259" key="14">
    <source>
        <dbReference type="PROSITE" id="PS51669"/>
    </source>
</evidence>
<dbReference type="GO" id="GO:0048038">
    <property type="term" value="F:quinone binding"/>
    <property type="evidence" value="ECO:0007669"/>
    <property type="project" value="UniProtKB-UniRule"/>
</dbReference>
<evidence type="ECO:0000256" key="2">
    <source>
        <dbReference type="ARBA" id="ARBA00005404"/>
    </source>
</evidence>
<evidence type="ECO:0000256" key="6">
    <source>
        <dbReference type="ARBA" id="ARBA00022723"/>
    </source>
</evidence>
<evidence type="ECO:0000256" key="4">
    <source>
        <dbReference type="ARBA" id="ARBA00022714"/>
    </source>
</evidence>
<evidence type="ECO:0000256" key="12">
    <source>
        <dbReference type="RuleBase" id="RU003525"/>
    </source>
</evidence>
<dbReference type="GO" id="GO:0042773">
    <property type="term" value="P:ATP synthesis coupled electron transport"/>
    <property type="evidence" value="ECO:0007669"/>
    <property type="project" value="InterPro"/>
</dbReference>
<keyword evidence="17" id="KW-1185">Reference proteome</keyword>
<keyword evidence="16" id="KW-0560">Oxidoreductase</keyword>
<keyword evidence="9 12" id="KW-0411">Iron-sulfur</keyword>
<dbReference type="InterPro" id="IPR054351">
    <property type="entry name" value="NADH_UbQ_OxRdtase_ferredoxin"/>
</dbReference>
<dbReference type="GO" id="GO:0016020">
    <property type="term" value="C:membrane"/>
    <property type="evidence" value="ECO:0007669"/>
    <property type="project" value="InterPro"/>
</dbReference>
<comment type="cofactor">
    <cofactor evidence="1 12">
        <name>[4Fe-4S] cluster</name>
        <dbReference type="ChEBI" id="CHEBI:49883"/>
    </cofactor>
</comment>
<dbReference type="Gene3D" id="3.40.228.10">
    <property type="entry name" value="Dimethylsulfoxide Reductase, domain 2"/>
    <property type="match status" value="1"/>
</dbReference>
<dbReference type="InterPro" id="IPR010228">
    <property type="entry name" value="NADH_UbQ_OxRdtase_Gsu"/>
</dbReference>
<dbReference type="RefSeq" id="WP_094455456.1">
    <property type="nucleotide sequence ID" value="NZ_NMVJ01000010.1"/>
</dbReference>
<dbReference type="InterPro" id="IPR001041">
    <property type="entry name" value="2Fe-2S_ferredoxin-type"/>
</dbReference>
<dbReference type="Pfam" id="PF13510">
    <property type="entry name" value="Fer2_4"/>
    <property type="match status" value="1"/>
</dbReference>
<dbReference type="EC" id="7.1.1.-" evidence="12"/>
<dbReference type="PROSITE" id="PS51839">
    <property type="entry name" value="4FE4S_HC3"/>
    <property type="match status" value="1"/>
</dbReference>
<dbReference type="InterPro" id="IPR050123">
    <property type="entry name" value="Prok_molybdopt-oxidoreductase"/>
</dbReference>
<evidence type="ECO:0000259" key="13">
    <source>
        <dbReference type="PROSITE" id="PS51085"/>
    </source>
</evidence>
<comment type="similarity">
    <text evidence="2 12">Belongs to the complex I 75 kDa subunit family.</text>
</comment>
<feature type="domain" description="2Fe-2S ferredoxin-type" evidence="13">
    <location>
        <begin position="18"/>
        <end position="102"/>
    </location>
</feature>
<dbReference type="NCBIfam" id="TIGR01973">
    <property type="entry name" value="NuoG"/>
    <property type="match status" value="1"/>
</dbReference>
<evidence type="ECO:0000313" key="16">
    <source>
        <dbReference type="EMBL" id="OYN88966.1"/>
    </source>
</evidence>
<dbReference type="InterPro" id="IPR006656">
    <property type="entry name" value="Mopterin_OxRdtase"/>
</dbReference>
<evidence type="ECO:0000259" key="15">
    <source>
        <dbReference type="PROSITE" id="PS51839"/>
    </source>
</evidence>
<dbReference type="Gene3D" id="3.30.70.20">
    <property type="match status" value="1"/>
</dbReference>
<dbReference type="NCBIfam" id="NF005895">
    <property type="entry name" value="PRK07860.1"/>
    <property type="match status" value="1"/>
</dbReference>
<name>A0A255EBP6_9ACTN</name>
<dbReference type="SUPFAM" id="SSF54862">
    <property type="entry name" value="4Fe-4S ferredoxins"/>
    <property type="match status" value="1"/>
</dbReference>
<dbReference type="Gene3D" id="2.40.40.20">
    <property type="match status" value="1"/>
</dbReference>
<dbReference type="SUPFAM" id="SSF50692">
    <property type="entry name" value="ADC-like"/>
    <property type="match status" value="1"/>
</dbReference>
<dbReference type="PROSITE" id="PS00643">
    <property type="entry name" value="COMPLEX1_75K_3"/>
    <property type="match status" value="1"/>
</dbReference>
<keyword evidence="7 12" id="KW-1278">Translocase</keyword>
<protein>
    <recommendedName>
        <fullName evidence="12">NADH-quinone oxidoreductase</fullName>
        <ecNumber evidence="12">7.1.1.-</ecNumber>
    </recommendedName>
</protein>
<comment type="cofactor">
    <cofactor evidence="12">
        <name>[2Fe-2S] cluster</name>
        <dbReference type="ChEBI" id="CHEBI:190135"/>
    </cofactor>
    <text evidence="12">Binds 1 [2Fe-2S] cluster per subunit.</text>
</comment>
<evidence type="ECO:0000256" key="9">
    <source>
        <dbReference type="ARBA" id="ARBA00023014"/>
    </source>
</evidence>
<dbReference type="GO" id="GO:0043546">
    <property type="term" value="F:molybdopterin cofactor binding"/>
    <property type="evidence" value="ECO:0007669"/>
    <property type="project" value="InterPro"/>
</dbReference>
<keyword evidence="10 12" id="KW-0520">NAD</keyword>
<dbReference type="CDD" id="cd00207">
    <property type="entry name" value="fer2"/>
    <property type="match status" value="1"/>
</dbReference>
<keyword evidence="6 12" id="KW-0479">Metal-binding</keyword>
<feature type="domain" description="4Fe-4S His(Cys)3-ligated-type" evidence="15">
    <location>
        <begin position="104"/>
        <end position="143"/>
    </location>
</feature>
<comment type="catalytic activity">
    <reaction evidence="11 12">
        <text>a quinone + NADH + 5 H(+)(in) = a quinol + NAD(+) + 4 H(+)(out)</text>
        <dbReference type="Rhea" id="RHEA:57888"/>
        <dbReference type="ChEBI" id="CHEBI:15378"/>
        <dbReference type="ChEBI" id="CHEBI:24646"/>
        <dbReference type="ChEBI" id="CHEBI:57540"/>
        <dbReference type="ChEBI" id="CHEBI:57945"/>
        <dbReference type="ChEBI" id="CHEBI:132124"/>
    </reaction>
</comment>
<dbReference type="GO" id="GO:0003954">
    <property type="term" value="F:NADH dehydrogenase activity"/>
    <property type="evidence" value="ECO:0007669"/>
    <property type="project" value="TreeGrafter"/>
</dbReference>
<dbReference type="InterPro" id="IPR006657">
    <property type="entry name" value="MoPterin_dinucl-bd_dom"/>
</dbReference>
<dbReference type="GO" id="GO:0008137">
    <property type="term" value="F:NADH dehydrogenase (ubiquinone) activity"/>
    <property type="evidence" value="ECO:0007669"/>
    <property type="project" value="UniProtKB-UniRule"/>
</dbReference>
<comment type="function">
    <text evidence="12">NDH-1 shuttles electrons from NADH, via FMN and iron-sulfur (Fe-S) centers, to quinones in the respiratory chain. Couples the redox reaction to proton translocation (for every two electrons transferred, four hydrogen ions are translocated across the cytoplasmic membrane), and thus conserves the redox energy in a proton gradient.</text>
</comment>
<dbReference type="PANTHER" id="PTHR43105:SF12">
    <property type="entry name" value="NADH-QUINONE OXIDOREDUCTASE SUBUNIT G"/>
    <property type="match status" value="1"/>
</dbReference>
<dbReference type="EMBL" id="NMVJ01000010">
    <property type="protein sequence ID" value="OYN88966.1"/>
    <property type="molecule type" value="Genomic_DNA"/>
</dbReference>
<dbReference type="Pfam" id="PF01568">
    <property type="entry name" value="Molydop_binding"/>
    <property type="match status" value="1"/>
</dbReference>
<evidence type="ECO:0000256" key="8">
    <source>
        <dbReference type="ARBA" id="ARBA00023004"/>
    </source>
</evidence>
<dbReference type="GO" id="GO:0046872">
    <property type="term" value="F:metal ion binding"/>
    <property type="evidence" value="ECO:0007669"/>
    <property type="project" value="UniProtKB-UniRule"/>
</dbReference>
<sequence>MSVTADKNTAATPVPKPEEVQITIDGTELSVPKGTLVIRAAEMLGINIPRFCDHPLLDPVGACRQCMVDVPDDGRGRPMPKPQASCTLEAMPGMKIATQETSPVAEKAQKGMLEFLLINHPLDCPICDKGGECPLQNQALSHGHGESRFHDIKRTYPKPINVSTNILLDRERCVLCARCTRFSEQIAGDPFIELVARGAEQQVGIYEKEPFQSYFSGNTIQICPVGALTNAAYRFRARPFDLTSTVTTCELCAAGCELRVDHRQYEVQRRNAGNKPEVNQEWNCDRGRFAFHSGRQGDRLTMPLVRVDGELQPASWSEAIDAAVTGISAAGDKVGLISGGRVTAEDAYGWSKFARAVIGTNNIDFRSRPHTDEEADFLAAHVAGRQLGQGATYADLEHASTVLLVSFEPEDETGVVFLRLRSGVRKNNVRVITLAPYASRGSAKLNAEVIPCAPGQETELLGRLDVDLDERSVVLVGERAAYSPGALAAAQRVAEEAGAKFAWMPRRAGDRGAVEAGCLPTLLPGGRPVSDPAARVDVQATWGVEGLPATPGLSAAQQLAAVGAGELGALIVGGVEPRDFRDPQATRENLENAPFVISIEQRHSEVTERADVVFPVGLTEERSGTFLNWEHRPGEVNTVIKRRNTMTDLRVLAALADALGKPLGIRTPKQARAEIDELEPWLGAKIDAPAPTAQPFQQPRGELVLSTWRTMIDDSRSNDGEPAMMGTARTPVARLGVTTAADLGLADGDEVTVVNGRGELTLPLEVLDMVEGLVWVPRNAPGLSVGEHLAAVGGDVVRVARATTAGGQA</sequence>
<reference evidence="16 17" key="1">
    <citation type="submission" date="2017-07" db="EMBL/GenBank/DDBJ databases">
        <title>Draft whole genome sequences of clinical Proprionibacteriaceae strains.</title>
        <authorList>
            <person name="Bernier A.-M."/>
            <person name="Bernard K."/>
            <person name="Domingo M.-C."/>
        </authorList>
    </citation>
    <scope>NUCLEOTIDE SEQUENCE [LARGE SCALE GENOMIC DNA]</scope>
    <source>
        <strain evidence="16 17">NML 150081</strain>
    </source>
</reference>
<evidence type="ECO:0000256" key="5">
    <source>
        <dbReference type="ARBA" id="ARBA00022719"/>
    </source>
</evidence>
<evidence type="ECO:0000313" key="17">
    <source>
        <dbReference type="Proteomes" id="UP000216300"/>
    </source>
</evidence>
<keyword evidence="4 12" id="KW-0001">2Fe-2S</keyword>
<evidence type="ECO:0000256" key="11">
    <source>
        <dbReference type="ARBA" id="ARBA00047712"/>
    </source>
</evidence>
<dbReference type="InterPro" id="IPR036010">
    <property type="entry name" value="2Fe-2S_ferredoxin-like_sf"/>
</dbReference>
<keyword evidence="3 12" id="KW-0004">4Fe-4S</keyword>
<dbReference type="Pfam" id="PF00384">
    <property type="entry name" value="Molybdopterin"/>
    <property type="match status" value="1"/>
</dbReference>
<dbReference type="GO" id="GO:0051539">
    <property type="term" value="F:4 iron, 4 sulfur cluster binding"/>
    <property type="evidence" value="ECO:0007669"/>
    <property type="project" value="UniProtKB-KW"/>
</dbReference>
<dbReference type="FunFam" id="3.30.70.20:FF:000016">
    <property type="entry name" value="NADH-quinone oxidoreductase"/>
    <property type="match status" value="1"/>
</dbReference>
<accession>A0A255EBP6</accession>
<evidence type="ECO:0000256" key="3">
    <source>
        <dbReference type="ARBA" id="ARBA00022485"/>
    </source>
</evidence>
<dbReference type="Pfam" id="PF22117">
    <property type="entry name" value="Fer4_Nqo3"/>
    <property type="match status" value="1"/>
</dbReference>
<dbReference type="Pfam" id="PF10588">
    <property type="entry name" value="NADH-G_4Fe-4S_3"/>
    <property type="match status" value="1"/>
</dbReference>
<gene>
    <name evidence="16" type="ORF">CGZ91_11845</name>
</gene>
<dbReference type="FunFam" id="3.10.20.740:FF:000001">
    <property type="entry name" value="NADH-quinone oxidoreductase subunit G"/>
    <property type="match status" value="1"/>
</dbReference>
<dbReference type="Proteomes" id="UP000216300">
    <property type="component" value="Unassembled WGS sequence"/>
</dbReference>
<comment type="caution">
    <text evidence="16">The sequence shown here is derived from an EMBL/GenBank/DDBJ whole genome shotgun (WGS) entry which is preliminary data.</text>
</comment>
<dbReference type="PROSITE" id="PS51669">
    <property type="entry name" value="4FE4S_MOW_BIS_MGD"/>
    <property type="match status" value="1"/>
</dbReference>
<dbReference type="SMART" id="SM00929">
    <property type="entry name" value="NADH-G_4Fe-4S_3"/>
    <property type="match status" value="1"/>
</dbReference>
<dbReference type="Gene3D" id="2.20.25.90">
    <property type="entry name" value="ADC-like domains"/>
    <property type="match status" value="1"/>
</dbReference>
<dbReference type="GO" id="GO:0051537">
    <property type="term" value="F:2 iron, 2 sulfur cluster binding"/>
    <property type="evidence" value="ECO:0007669"/>
    <property type="project" value="UniProtKB-UniRule"/>
</dbReference>
<dbReference type="SUPFAM" id="SSF53706">
    <property type="entry name" value="Formate dehydrogenase/DMSO reductase, domains 1-3"/>
    <property type="match status" value="1"/>
</dbReference>
<dbReference type="InterPro" id="IPR000283">
    <property type="entry name" value="NADH_UbQ_OxRdtase_75kDa_su_CS"/>
</dbReference>
<dbReference type="PROSITE" id="PS00642">
    <property type="entry name" value="COMPLEX1_75K_2"/>
    <property type="match status" value="1"/>
</dbReference>
<dbReference type="PANTHER" id="PTHR43105">
    <property type="entry name" value="RESPIRATORY NITRATE REDUCTASE"/>
    <property type="match status" value="1"/>
</dbReference>
<organism evidence="16 17">
    <name type="scientific">Parenemella sanctibonifatiensis</name>
    <dbReference type="NCBI Taxonomy" id="2016505"/>
    <lineage>
        <taxon>Bacteria</taxon>
        <taxon>Bacillati</taxon>
        <taxon>Actinomycetota</taxon>
        <taxon>Actinomycetes</taxon>
        <taxon>Propionibacteriales</taxon>
        <taxon>Propionibacteriaceae</taxon>
        <taxon>Parenemella</taxon>
    </lineage>
</organism>